<dbReference type="NCBIfam" id="TIGR02274">
    <property type="entry name" value="dCTP_deam"/>
    <property type="match status" value="1"/>
</dbReference>
<dbReference type="InterPro" id="IPR033704">
    <property type="entry name" value="dUTPase_trimeric"/>
</dbReference>
<keyword evidence="4" id="KW-1185">Reference proteome</keyword>
<dbReference type="PANTHER" id="PTHR42680">
    <property type="entry name" value="DCTP DEAMINASE"/>
    <property type="match status" value="1"/>
</dbReference>
<dbReference type="InterPro" id="IPR036157">
    <property type="entry name" value="dUTPase-like_sf"/>
</dbReference>
<dbReference type="GO" id="GO:0008829">
    <property type="term" value="F:dCTP deaminase activity"/>
    <property type="evidence" value="ECO:0007669"/>
    <property type="project" value="InterPro"/>
</dbReference>
<sequence length="204" mass="22850">MSLLSSKQIHKLIDDGVIDGLHENVNSSSLDIRIGNKILIEAPEVIEAVTTTGMTLYKDTIRLAPIDMDNKKSPEFKEVEIPEEGLIIHPGDFFLAHTIETFNLPNNISCEFKLRSSVARCGLQHMLAGWCDAGWHGAQLTMEFKNELKYHRLLLKPNMRIGQIVFFEHEPVDDEDSYAVKGNYNGQKGATKAFTGIGHTTELI</sequence>
<protein>
    <submittedName>
        <fullName evidence="3">dCTP deaminase</fullName>
    </submittedName>
</protein>
<keyword evidence="1" id="KW-0378">Hydrolase</keyword>
<dbReference type="SUPFAM" id="SSF51283">
    <property type="entry name" value="dUTPase-like"/>
    <property type="match status" value="1"/>
</dbReference>
<keyword evidence="2" id="KW-0546">Nucleotide metabolism</keyword>
<dbReference type="PANTHER" id="PTHR42680:SF3">
    <property type="entry name" value="DCTP DEAMINASE"/>
    <property type="match status" value="1"/>
</dbReference>
<dbReference type="Gene3D" id="2.70.40.10">
    <property type="match status" value="1"/>
</dbReference>
<dbReference type="GO" id="GO:0006229">
    <property type="term" value="P:dUTP biosynthetic process"/>
    <property type="evidence" value="ECO:0007669"/>
    <property type="project" value="InterPro"/>
</dbReference>
<dbReference type="InterPro" id="IPR011962">
    <property type="entry name" value="dCTP_deaminase"/>
</dbReference>
<evidence type="ECO:0000313" key="3">
    <source>
        <dbReference type="EMBL" id="BBU72784.1"/>
    </source>
</evidence>
<organism evidence="3 4">
    <name type="scientific">Cronobacter phage vB_CsaP_009</name>
    <dbReference type="NCBI Taxonomy" id="2699738"/>
    <lineage>
        <taxon>Viruses</taxon>
        <taxon>Duplodnaviria</taxon>
        <taxon>Heunggongvirae</taxon>
        <taxon>Uroviricota</taxon>
        <taxon>Caudoviricetes</taxon>
        <taxon>Grimontviridae</taxon>
        <taxon>Privateervirus</taxon>
        <taxon>Privateervirus pv009</taxon>
    </lineage>
</organism>
<dbReference type="KEGG" id="vg:55603572"/>
<dbReference type="EMBL" id="LC519601">
    <property type="protein sequence ID" value="BBU72784.1"/>
    <property type="molecule type" value="Genomic_DNA"/>
</dbReference>
<dbReference type="RefSeq" id="YP_009833517.1">
    <property type="nucleotide sequence ID" value="NC_048664.1"/>
</dbReference>
<reference evidence="3 4" key="1">
    <citation type="submission" date="2020-01" db="EMBL/GenBank/DDBJ databases">
        <title>Isolation, characterization and genomic analysis of a lytic bacteriophage vB_CsaP_009 infecting Cronobacter.</title>
        <authorList>
            <person name="Soleimani-Delfan A."/>
            <person name="Shahin K."/>
            <person name="Barazandeh M."/>
            <person name="Komijani M."/>
        </authorList>
    </citation>
    <scope>NUCLEOTIDE SEQUENCE [LARGE SCALE GENOMIC DNA]</scope>
</reference>
<dbReference type="Pfam" id="PF22769">
    <property type="entry name" value="DCD"/>
    <property type="match status" value="1"/>
</dbReference>
<proteinExistence type="predicted"/>
<evidence type="ECO:0000256" key="2">
    <source>
        <dbReference type="ARBA" id="ARBA00023080"/>
    </source>
</evidence>
<evidence type="ECO:0000256" key="1">
    <source>
        <dbReference type="ARBA" id="ARBA00022801"/>
    </source>
</evidence>
<dbReference type="GeneID" id="55603572"/>
<accession>A0A679FC79</accession>
<dbReference type="CDD" id="cd07557">
    <property type="entry name" value="trimeric_dUTPase"/>
    <property type="match status" value="1"/>
</dbReference>
<evidence type="ECO:0000313" key="4">
    <source>
        <dbReference type="Proteomes" id="UP000479051"/>
    </source>
</evidence>
<dbReference type="Proteomes" id="UP000479051">
    <property type="component" value="Segment"/>
</dbReference>
<name>A0A679FC79_9CAUD</name>